<dbReference type="PANTHER" id="PTHR45749:SF35">
    <property type="entry name" value="AC-LIKE TRANSPOSASE-RELATED"/>
    <property type="match status" value="1"/>
</dbReference>
<proteinExistence type="predicted"/>
<dbReference type="Pfam" id="PF05699">
    <property type="entry name" value="Dimer_Tnp_hAT"/>
    <property type="match status" value="1"/>
</dbReference>
<reference evidence="2" key="1">
    <citation type="submission" date="2021-01" db="UniProtKB">
        <authorList>
            <consortium name="EnsemblPlants"/>
        </authorList>
    </citation>
    <scope>IDENTIFICATION</scope>
</reference>
<dbReference type="InterPro" id="IPR012337">
    <property type="entry name" value="RNaseH-like_sf"/>
</dbReference>
<dbReference type="SUPFAM" id="SSF53098">
    <property type="entry name" value="Ribonuclease H-like"/>
    <property type="match status" value="1"/>
</dbReference>
<organism evidence="2 3">
    <name type="scientific">Kalanchoe fedtschenkoi</name>
    <name type="common">Lavender scallops</name>
    <name type="synonym">South American air plant</name>
    <dbReference type="NCBI Taxonomy" id="63787"/>
    <lineage>
        <taxon>Eukaryota</taxon>
        <taxon>Viridiplantae</taxon>
        <taxon>Streptophyta</taxon>
        <taxon>Embryophyta</taxon>
        <taxon>Tracheophyta</taxon>
        <taxon>Spermatophyta</taxon>
        <taxon>Magnoliopsida</taxon>
        <taxon>eudicotyledons</taxon>
        <taxon>Gunneridae</taxon>
        <taxon>Pentapetalae</taxon>
        <taxon>Saxifragales</taxon>
        <taxon>Crassulaceae</taxon>
        <taxon>Kalanchoe</taxon>
    </lineage>
</organism>
<dbReference type="PANTHER" id="PTHR45749">
    <property type="match status" value="1"/>
</dbReference>
<name>A0A7N1A1C2_KALFE</name>
<dbReference type="InterPro" id="IPR008906">
    <property type="entry name" value="HATC_C_dom"/>
</dbReference>
<dbReference type="OMA" id="FESTHCI"/>
<dbReference type="EnsemblPlants" id="Kaladp0060s0211.1.v1.1">
    <property type="protein sequence ID" value="Kaladp0060s0211.1.v1.1"/>
    <property type="gene ID" value="Kaladp0060s0211.v1.1"/>
</dbReference>
<sequence length="290" mass="33784">MSSILRNRVQKTLLDINYRVFYAPYGAHSLNLMLCDMTNTCGKARDFFGVIQRIYTIFEHSTKRWLILKDNMKGLTLKSMSSTRWESRVDSVRAIRFEIVDIRETLLQVAENNNGPKIKSEAKSLDIEMLVFLVQSKKLKKLINYFLYIVDQNISSLKRRFEQYEDYEKIFRFLFTSKKLNALDDVCLKSSCDDLEVALKNGDSNDVDANEFAIIAYRILLTISMTVASAERSFSKLKLLKFCLRSSMSQERLNGLALLAIENDYLEKVAYENLIENFFSKNSRRLLLFK</sequence>
<feature type="domain" description="HAT C-terminal dimerisation" evidence="1">
    <location>
        <begin position="216"/>
        <end position="264"/>
    </location>
</feature>
<accession>A0A7N1A1C2</accession>
<dbReference type="AlphaFoldDB" id="A0A7N1A1C2"/>
<dbReference type="GO" id="GO:0046983">
    <property type="term" value="F:protein dimerization activity"/>
    <property type="evidence" value="ECO:0007669"/>
    <property type="project" value="InterPro"/>
</dbReference>
<keyword evidence="3" id="KW-1185">Reference proteome</keyword>
<protein>
    <recommendedName>
        <fullName evidence="1">HAT C-terminal dimerisation domain-containing protein</fullName>
    </recommendedName>
</protein>
<dbReference type="Gramene" id="Kaladp0060s0211.1.v1.1">
    <property type="protein sequence ID" value="Kaladp0060s0211.1.v1.1"/>
    <property type="gene ID" value="Kaladp0060s0211.v1.1"/>
</dbReference>
<evidence type="ECO:0000259" key="1">
    <source>
        <dbReference type="Pfam" id="PF05699"/>
    </source>
</evidence>
<dbReference type="Proteomes" id="UP000594263">
    <property type="component" value="Unplaced"/>
</dbReference>
<evidence type="ECO:0000313" key="2">
    <source>
        <dbReference type="EnsemblPlants" id="Kaladp0060s0211.1.v1.1"/>
    </source>
</evidence>
<evidence type="ECO:0000313" key="3">
    <source>
        <dbReference type="Proteomes" id="UP000594263"/>
    </source>
</evidence>